<evidence type="ECO:0000256" key="1">
    <source>
        <dbReference type="SAM" id="MobiDB-lite"/>
    </source>
</evidence>
<name>A0ABQ7QNJ4_PLUXY</name>
<feature type="compositionally biased region" description="Low complexity" evidence="1">
    <location>
        <begin position="423"/>
        <end position="433"/>
    </location>
</feature>
<feature type="region of interest" description="Disordered" evidence="1">
    <location>
        <begin position="409"/>
        <end position="441"/>
    </location>
</feature>
<feature type="compositionally biased region" description="Acidic residues" evidence="1">
    <location>
        <begin position="205"/>
        <end position="214"/>
    </location>
</feature>
<organism evidence="2 3">
    <name type="scientific">Plutella xylostella</name>
    <name type="common">Diamondback moth</name>
    <name type="synonym">Plutella maculipennis</name>
    <dbReference type="NCBI Taxonomy" id="51655"/>
    <lineage>
        <taxon>Eukaryota</taxon>
        <taxon>Metazoa</taxon>
        <taxon>Ecdysozoa</taxon>
        <taxon>Arthropoda</taxon>
        <taxon>Hexapoda</taxon>
        <taxon>Insecta</taxon>
        <taxon>Pterygota</taxon>
        <taxon>Neoptera</taxon>
        <taxon>Endopterygota</taxon>
        <taxon>Lepidoptera</taxon>
        <taxon>Glossata</taxon>
        <taxon>Ditrysia</taxon>
        <taxon>Yponomeutoidea</taxon>
        <taxon>Plutellidae</taxon>
        <taxon>Plutella</taxon>
    </lineage>
</organism>
<protein>
    <submittedName>
        <fullName evidence="2">Uncharacterized protein</fullName>
    </submittedName>
</protein>
<feature type="compositionally biased region" description="Basic and acidic residues" evidence="1">
    <location>
        <begin position="127"/>
        <end position="136"/>
    </location>
</feature>
<comment type="caution">
    <text evidence="2">The sequence shown here is derived from an EMBL/GenBank/DDBJ whole genome shotgun (WGS) entry which is preliminary data.</text>
</comment>
<feature type="region of interest" description="Disordered" evidence="1">
    <location>
        <begin position="127"/>
        <end position="147"/>
    </location>
</feature>
<feature type="compositionally biased region" description="Polar residues" evidence="1">
    <location>
        <begin position="409"/>
        <end position="421"/>
    </location>
</feature>
<sequence length="613" mass="68690">MTASSFNNMAALSKHTTMADEKQKSYLKKLKKGIHSLFHKNKTEKDNVEEECSDSDNVKILKKAPINVTSVTALMEKAKNNKIVEDKYVNDDLAEICIKTGDLKLDENKNTIKTDIDNAQDVFTEVEIKPANEKSNQKPKKPKPNDNIDSEIAEVCIESICVKTNDLILDDCEDSTKTKDDDSKSFNTDNRNDSVSSTDSGYSEKDDEDKAVDDVADDLQVLEIGDGRKRDKKAQRVFLTRGPLRNQFDRTAMHPYQHVNRHILSGGTLNVNPSYDEPSSQDDLLQDIEGAIQANTLPTDDLQTTVEKLFVEKSFDSNDLVNLLNNIRQDVPETVMPEITEEVLSNFAEVPNQTEEAVYNSYPIDDTFITDFAEVPTLIDEFNASSLLTPPMSNEHVFSPIPNSPNQSFYSSPYRNISPYTNSPPSSNHFPSPGKSDSYDEENTFNFEEHIPSCVMTDEEGVEKPKRERAKSNSSFTMKWYKDMQNELSSEFSKRDCCKTNRESGKDVLKRHFMKLDAESRKNMCLNVAKLDMKTLYGLAHKILLSLSTSDDQVDVQYALFGLICERVLVEDPGLWLEDFVNKSQSSLGCSTSLPAAPCSGPLFGAVREGGGG</sequence>
<reference evidence="2 3" key="1">
    <citation type="submission" date="2021-06" db="EMBL/GenBank/DDBJ databases">
        <title>A haploid diamondback moth (Plutella xylostella L.) genome assembly resolves 31 chromosomes and identifies a diamide resistance mutation.</title>
        <authorList>
            <person name="Ward C.M."/>
            <person name="Perry K.D."/>
            <person name="Baker G."/>
            <person name="Powis K."/>
            <person name="Heckel D.G."/>
            <person name="Baxter S.W."/>
        </authorList>
    </citation>
    <scope>NUCLEOTIDE SEQUENCE [LARGE SCALE GENOMIC DNA]</scope>
    <source>
        <strain evidence="2 3">LV</strain>
        <tissue evidence="2">Single pupa</tissue>
    </source>
</reference>
<evidence type="ECO:0000313" key="3">
    <source>
        <dbReference type="Proteomes" id="UP000823941"/>
    </source>
</evidence>
<accession>A0ABQ7QNJ4</accession>
<gene>
    <name evidence="2" type="ORF">JYU34_007986</name>
</gene>
<keyword evidence="3" id="KW-1185">Reference proteome</keyword>
<proteinExistence type="predicted"/>
<feature type="compositionally biased region" description="Basic and acidic residues" evidence="1">
    <location>
        <begin position="175"/>
        <end position="184"/>
    </location>
</feature>
<dbReference type="EMBL" id="JAHIBW010000011">
    <property type="protein sequence ID" value="KAG7306615.1"/>
    <property type="molecule type" value="Genomic_DNA"/>
</dbReference>
<dbReference type="Proteomes" id="UP000823941">
    <property type="component" value="Chromosome 11"/>
</dbReference>
<evidence type="ECO:0000313" key="2">
    <source>
        <dbReference type="EMBL" id="KAG7306615.1"/>
    </source>
</evidence>
<feature type="region of interest" description="Disordered" evidence="1">
    <location>
        <begin position="175"/>
        <end position="214"/>
    </location>
</feature>